<dbReference type="GO" id="GO:0008324">
    <property type="term" value="F:monoatomic cation transmembrane transporter activity"/>
    <property type="evidence" value="ECO:0007669"/>
    <property type="project" value="InterPro"/>
</dbReference>
<keyword evidence="10" id="KW-1185">Reference proteome</keyword>
<comment type="similarity">
    <text evidence="2">Belongs to the resistance-nodulation-cell division (RND) (TC 2.A.6) family.</text>
</comment>
<dbReference type="NCBIfam" id="TIGR00914">
    <property type="entry name" value="2A0601"/>
    <property type="match status" value="1"/>
</dbReference>
<dbReference type="AlphaFoldDB" id="A0A2G1VMC7"/>
<evidence type="ECO:0000256" key="5">
    <source>
        <dbReference type="ARBA" id="ARBA00022692"/>
    </source>
</evidence>
<evidence type="ECO:0000256" key="7">
    <source>
        <dbReference type="ARBA" id="ARBA00023136"/>
    </source>
</evidence>
<feature type="transmembrane region" description="Helical" evidence="8">
    <location>
        <begin position="362"/>
        <end position="382"/>
    </location>
</feature>
<dbReference type="SUPFAM" id="SSF82866">
    <property type="entry name" value="Multidrug efflux transporter AcrB transmembrane domain"/>
    <property type="match status" value="2"/>
</dbReference>
<evidence type="ECO:0000256" key="6">
    <source>
        <dbReference type="ARBA" id="ARBA00022989"/>
    </source>
</evidence>
<evidence type="ECO:0000256" key="1">
    <source>
        <dbReference type="ARBA" id="ARBA00004651"/>
    </source>
</evidence>
<feature type="transmembrane region" description="Helical" evidence="8">
    <location>
        <begin position="388"/>
        <end position="407"/>
    </location>
</feature>
<organism evidence="9 10">
    <name type="scientific">Leeuwenhoekiella nanhaiensis</name>
    <dbReference type="NCBI Taxonomy" id="1655491"/>
    <lineage>
        <taxon>Bacteria</taxon>
        <taxon>Pseudomonadati</taxon>
        <taxon>Bacteroidota</taxon>
        <taxon>Flavobacteriia</taxon>
        <taxon>Flavobacteriales</taxon>
        <taxon>Flavobacteriaceae</taxon>
        <taxon>Leeuwenhoekiella</taxon>
    </lineage>
</organism>
<accession>A0A2G1VMC7</accession>
<keyword evidence="6 8" id="KW-1133">Transmembrane helix</keyword>
<dbReference type="InterPro" id="IPR004763">
    <property type="entry name" value="CusA-like"/>
</dbReference>
<feature type="transmembrane region" description="Helical" evidence="8">
    <location>
        <begin position="12"/>
        <end position="31"/>
    </location>
</feature>
<evidence type="ECO:0000313" key="10">
    <source>
        <dbReference type="Proteomes" id="UP000229433"/>
    </source>
</evidence>
<comment type="subcellular location">
    <subcellularLocation>
        <location evidence="1">Cell membrane</location>
        <topology evidence="1">Multi-pass membrane protein</topology>
    </subcellularLocation>
</comment>
<name>A0A2G1VMC7_9FLAO</name>
<protein>
    <submittedName>
        <fullName evidence="9">CusA/CzcA family heavy metal efflux RND transporter</fullName>
    </submittedName>
</protein>
<feature type="transmembrane region" description="Helical" evidence="8">
    <location>
        <begin position="475"/>
        <end position="500"/>
    </location>
</feature>
<dbReference type="Gene3D" id="3.30.70.1430">
    <property type="entry name" value="Multidrug efflux transporter AcrB pore domain"/>
    <property type="match status" value="2"/>
</dbReference>
<dbReference type="SUPFAM" id="SSF82714">
    <property type="entry name" value="Multidrug efflux transporter AcrB TolC docking domain, DN and DC subdomains"/>
    <property type="match status" value="2"/>
</dbReference>
<evidence type="ECO:0000256" key="8">
    <source>
        <dbReference type="SAM" id="Phobius"/>
    </source>
</evidence>
<dbReference type="Gene3D" id="3.30.70.1320">
    <property type="entry name" value="Multidrug efflux transporter AcrB pore domain like"/>
    <property type="match status" value="1"/>
</dbReference>
<evidence type="ECO:0000256" key="2">
    <source>
        <dbReference type="ARBA" id="ARBA00010942"/>
    </source>
</evidence>
<dbReference type="PANTHER" id="PTHR32063:SF4">
    <property type="entry name" value="SLR6043 PROTEIN"/>
    <property type="match status" value="1"/>
</dbReference>
<feature type="transmembrane region" description="Helical" evidence="8">
    <location>
        <begin position="865"/>
        <end position="883"/>
    </location>
</feature>
<feature type="transmembrane region" description="Helical" evidence="8">
    <location>
        <begin position="336"/>
        <end position="355"/>
    </location>
</feature>
<dbReference type="PANTHER" id="PTHR32063">
    <property type="match status" value="1"/>
</dbReference>
<keyword evidence="7 8" id="KW-0472">Membrane</keyword>
<gene>
    <name evidence="9" type="ORF">CJ305_17500</name>
</gene>
<reference evidence="9 10" key="1">
    <citation type="submission" date="2017-08" db="EMBL/GenBank/DDBJ databases">
        <title>The whole genome shortgun sequences of strain Leeuwenhoekiella nanhaiensis G18 from the South China Sea.</title>
        <authorList>
            <person name="Liu Q."/>
        </authorList>
    </citation>
    <scope>NUCLEOTIDE SEQUENCE [LARGE SCALE GENOMIC DNA]</scope>
    <source>
        <strain evidence="9 10">G18</strain>
    </source>
</reference>
<evidence type="ECO:0000256" key="4">
    <source>
        <dbReference type="ARBA" id="ARBA00022475"/>
    </source>
</evidence>
<proteinExistence type="inferred from homology"/>
<dbReference type="Gene3D" id="1.20.1640.10">
    <property type="entry name" value="Multidrug efflux transporter AcrB transmembrane domain"/>
    <property type="match status" value="2"/>
</dbReference>
<evidence type="ECO:0000313" key="9">
    <source>
        <dbReference type="EMBL" id="PHQ27925.1"/>
    </source>
</evidence>
<keyword evidence="4" id="KW-1003">Cell membrane</keyword>
<dbReference type="EMBL" id="NQXA01000024">
    <property type="protein sequence ID" value="PHQ27925.1"/>
    <property type="molecule type" value="Genomic_DNA"/>
</dbReference>
<dbReference type="SUPFAM" id="SSF82693">
    <property type="entry name" value="Multidrug efflux transporter AcrB pore domain, PN1, PN2, PC1 and PC2 subdomains"/>
    <property type="match status" value="2"/>
</dbReference>
<dbReference type="GO" id="GO:0042910">
    <property type="term" value="F:xenobiotic transmembrane transporter activity"/>
    <property type="evidence" value="ECO:0007669"/>
    <property type="project" value="TreeGrafter"/>
</dbReference>
<dbReference type="InterPro" id="IPR027463">
    <property type="entry name" value="AcrB_DN_DC_subdom"/>
</dbReference>
<evidence type="ECO:0000256" key="3">
    <source>
        <dbReference type="ARBA" id="ARBA00022448"/>
    </source>
</evidence>
<sequence length="1039" mass="113790">MLNKILSISLQNRLLILLGAVALSVLGVYYARTMNVDVFPDLTAPTVTILTEAHGMESEEVEKLVTYQLETALNGSPNVRRIRSSSAAGVSIVWVEFEWGTDIYRARQIVSERIPMVRENLPEGIGAPTMAPISSIMGEIMLLGVTSDSLSPMELRTLSDWTIRPRIKAIGGIANVVVIGGDYKQYQVFANPEKMKHYDVSLSELVEQVKEANQNAPGGIVNQYGNQYIIKGSGRAYAIEDLQEAVLKEVNGQTIKIKDVATVQIGAADKIGDGSLNANPAVILTISKQPDVNTLELTDRLDEAIADLATTLPKGVNIKSQIFRQSDFIDASISNLNATLLEGAFFVMIILFIFLMNWRTTLISLLAIPISLLVSIIILKWLGYTINTMSLGGMAIAIGALVDDAIIDVENVYKRLRENIRKPKAERQSTITVVRDASVEIRSSIIIATLIIIVSFVPLFFLSGMEGRLLQPLGIAFVTSVLTSLIVAVTVTPILCSYLLNNEKLLKKQSEGTRVERWLQKHYGNLLERATKIPKTIIGTTVIAFIISLLVLTQLGRSFLPEFNEGSLVISVVGPPGMSLEESNKTGRLIETLLLDMPEVEVVTRRQGRAELDEHAQGVNASEIDVPFVLEDKTKEEFFEEVRNKLSIAPGVNITLGQPIAHRIDHMLSGTRANIAIKIFGSDLQRLFEVGKSVEQNIKDIDGLADVAVDQQIEVPQIRIKPKHQILSAYGMTVGNLMEQVDIAFAGEEAGEIYEGQQYFDLIVRYEKPFRDNIETIGNTLISLPNGGQTTLGELATVQSVSSPNTINREDVQRKIVVAANVQGRDLRSAVEEIQQVVSNNVNMPEGYRVQYGGQFESESKASQLLLITAIVAIGIIFLLLYYEFKDVKLAFVVLINLPLALIGGILIVYFTSGIISIAATIGFISLFGIATRNGILLVSRYEDLRKEGVKGFQLIKTGALDRLNPILMTAFTTGLALIPLALKGGEPGSEIQSPMAVVILGGLLSATILNLVVIPCVYQLVVNNRRYSTGNNPSLENR</sequence>
<feature type="transmembrane region" description="Helical" evidence="8">
    <location>
        <begin position="536"/>
        <end position="555"/>
    </location>
</feature>
<keyword evidence="3" id="KW-0813">Transport</keyword>
<feature type="transmembrane region" description="Helical" evidence="8">
    <location>
        <begin position="445"/>
        <end position="463"/>
    </location>
</feature>
<feature type="transmembrane region" description="Helical" evidence="8">
    <location>
        <begin position="918"/>
        <end position="939"/>
    </location>
</feature>
<keyword evidence="5 8" id="KW-0812">Transmembrane</keyword>
<dbReference type="OrthoDB" id="9758757at2"/>
<dbReference type="Gene3D" id="3.30.2090.10">
    <property type="entry name" value="Multidrug efflux transporter AcrB TolC docking domain, DN and DC subdomains"/>
    <property type="match status" value="2"/>
</dbReference>
<comment type="caution">
    <text evidence="9">The sequence shown here is derived from an EMBL/GenBank/DDBJ whole genome shotgun (WGS) entry which is preliminary data.</text>
</comment>
<dbReference type="Pfam" id="PF00873">
    <property type="entry name" value="ACR_tran"/>
    <property type="match status" value="1"/>
</dbReference>
<dbReference type="Gene3D" id="3.30.70.1440">
    <property type="entry name" value="Multidrug efflux transporter AcrB pore domain"/>
    <property type="match status" value="1"/>
</dbReference>
<dbReference type="GO" id="GO:0005886">
    <property type="term" value="C:plasma membrane"/>
    <property type="evidence" value="ECO:0007669"/>
    <property type="project" value="UniProtKB-SubCell"/>
</dbReference>
<dbReference type="RefSeq" id="WP_099647599.1">
    <property type="nucleotide sequence ID" value="NZ_KZ319304.1"/>
</dbReference>
<dbReference type="Proteomes" id="UP000229433">
    <property type="component" value="Unassembled WGS sequence"/>
</dbReference>
<dbReference type="InterPro" id="IPR001036">
    <property type="entry name" value="Acrflvin-R"/>
</dbReference>
<dbReference type="PRINTS" id="PR00702">
    <property type="entry name" value="ACRIFLAVINRP"/>
</dbReference>
<feature type="transmembrane region" description="Helical" evidence="8">
    <location>
        <begin position="995"/>
        <end position="1019"/>
    </location>
</feature>
<feature type="transmembrane region" description="Helical" evidence="8">
    <location>
        <begin position="960"/>
        <end position="983"/>
    </location>
</feature>
<feature type="transmembrane region" description="Helical" evidence="8">
    <location>
        <begin position="890"/>
        <end position="912"/>
    </location>
</feature>